<sequence length="658" mass="72050">MRACFWHRLRRLHTSSRSHNGRLNDLPLRRPQLGRLQGGRTGVEKEARDLVQAVVAREMRSCALVVLLDGSRAAPLLPPALRDHRHGVALVDLDGLDPKAALALKQPSASRVSDRPLPLLPKVTIPEDDVGVCRGVILLTRPGTWEGLLDADAGRGRATRTPSSSSSLGKPRPTVQLVVPRGRGGLLAAPHHPALLRRGEAGGAEGGLVDSGARVPVSGFPWSVGRGKGSPTARGKPDGAEWEAFEALGVSRSRLWLVRGEGAPLFPRQKMADLHGYDFSVAALPYSPFIMTSDPSKPGPGRLDVAFCMVVRERADWAVSDITFSAQREEYVDFCLPFIYDASELVTPLAKPLPHALARICVASGSARVRWFHNIGNTVLFTLQPVFQRGNVNDIMAAPGRVFVAFWLAFTMVVGIMYSSSLTSFLISPGMQTPIENLRQLVTSDIGWGKPPRPPHSSPSRTPLPQHLRVYFGGVQSAILEQATDPVMVALREGVIWRDSLDGILQDVVKGTLATWDNSITTRLTIAVKYTDATGRPLVHLPGFEIMQERIAWPMQQYAPYKRRIDELISRVVQAGLVQQWLRLILFEEQVLARLKKGEAAAIESREEESEEPVDGATVLSLEHFQGPFFVLLLGYLAGALALPLEVLANHALRDRRG</sequence>
<comment type="caution">
    <text evidence="12">The sequence shown here is derived from an EMBL/GenBank/DDBJ whole genome shotgun (WGS) entry which is preliminary data.</text>
</comment>
<feature type="transmembrane region" description="Helical" evidence="10">
    <location>
        <begin position="402"/>
        <end position="427"/>
    </location>
</feature>
<comment type="subcellular location">
    <subcellularLocation>
        <location evidence="1">Cell membrane</location>
        <topology evidence="1">Multi-pass membrane protein</topology>
    </subcellularLocation>
</comment>
<evidence type="ECO:0000313" key="12">
    <source>
        <dbReference type="EMBL" id="ROT67225.1"/>
    </source>
</evidence>
<proteinExistence type="inferred from homology"/>
<evidence type="ECO:0000259" key="11">
    <source>
        <dbReference type="Pfam" id="PF00060"/>
    </source>
</evidence>
<dbReference type="GO" id="GO:0015276">
    <property type="term" value="F:ligand-gated monoatomic ion channel activity"/>
    <property type="evidence" value="ECO:0007669"/>
    <property type="project" value="InterPro"/>
</dbReference>
<keyword evidence="7" id="KW-0675">Receptor</keyword>
<evidence type="ECO:0000256" key="10">
    <source>
        <dbReference type="SAM" id="Phobius"/>
    </source>
</evidence>
<evidence type="ECO:0000256" key="9">
    <source>
        <dbReference type="SAM" id="MobiDB-lite"/>
    </source>
</evidence>
<keyword evidence="3" id="KW-1003">Cell membrane</keyword>
<keyword evidence="8" id="KW-0325">Glycoprotein</keyword>
<keyword evidence="6 10" id="KW-0472">Membrane</keyword>
<dbReference type="Proteomes" id="UP000283509">
    <property type="component" value="Unassembled WGS sequence"/>
</dbReference>
<evidence type="ECO:0000256" key="4">
    <source>
        <dbReference type="ARBA" id="ARBA00022692"/>
    </source>
</evidence>
<keyword evidence="13" id="KW-1185">Reference proteome</keyword>
<feature type="region of interest" description="Disordered" evidence="9">
    <location>
        <begin position="152"/>
        <end position="174"/>
    </location>
</feature>
<dbReference type="PANTHER" id="PTHR42643:SF24">
    <property type="entry name" value="IONOTROPIC RECEPTOR 60A"/>
    <property type="match status" value="1"/>
</dbReference>
<dbReference type="AlphaFoldDB" id="A0A423SSQ2"/>
<dbReference type="InterPro" id="IPR001320">
    <property type="entry name" value="Iontro_rcpt_C"/>
</dbReference>
<reference evidence="12 13" key="2">
    <citation type="submission" date="2019-01" db="EMBL/GenBank/DDBJ databases">
        <title>The decoding of complex shrimp genome reveals the adaptation for benthos swimmer, frequently molting mechanism and breeding impact on genome.</title>
        <authorList>
            <person name="Sun Y."/>
            <person name="Gao Y."/>
            <person name="Yu Y."/>
        </authorList>
    </citation>
    <scope>NUCLEOTIDE SEQUENCE [LARGE SCALE GENOMIC DNA]</scope>
    <source>
        <tissue evidence="12">Muscle</tissue>
    </source>
</reference>
<evidence type="ECO:0000256" key="7">
    <source>
        <dbReference type="ARBA" id="ARBA00023170"/>
    </source>
</evidence>
<evidence type="ECO:0000313" key="13">
    <source>
        <dbReference type="Proteomes" id="UP000283509"/>
    </source>
</evidence>
<keyword evidence="4 10" id="KW-0812">Transmembrane</keyword>
<dbReference type="GO" id="GO:0005886">
    <property type="term" value="C:plasma membrane"/>
    <property type="evidence" value="ECO:0007669"/>
    <property type="project" value="UniProtKB-SubCell"/>
</dbReference>
<keyword evidence="5 10" id="KW-1133">Transmembrane helix</keyword>
<dbReference type="SUPFAM" id="SSF53850">
    <property type="entry name" value="Periplasmic binding protein-like II"/>
    <property type="match status" value="1"/>
</dbReference>
<evidence type="ECO:0000256" key="6">
    <source>
        <dbReference type="ARBA" id="ARBA00023136"/>
    </source>
</evidence>
<evidence type="ECO:0000256" key="5">
    <source>
        <dbReference type="ARBA" id="ARBA00022989"/>
    </source>
</evidence>
<dbReference type="PANTHER" id="PTHR42643">
    <property type="entry name" value="IONOTROPIC RECEPTOR 20A-RELATED"/>
    <property type="match status" value="1"/>
</dbReference>
<dbReference type="Gene3D" id="1.10.287.70">
    <property type="match status" value="1"/>
</dbReference>
<feature type="domain" description="Ionotropic glutamate receptor C-terminal" evidence="11">
    <location>
        <begin position="370"/>
        <end position="635"/>
    </location>
</feature>
<dbReference type="Pfam" id="PF00060">
    <property type="entry name" value="Lig_chan"/>
    <property type="match status" value="1"/>
</dbReference>
<dbReference type="EMBL" id="QCYY01002831">
    <property type="protein sequence ID" value="ROT67225.1"/>
    <property type="molecule type" value="Genomic_DNA"/>
</dbReference>
<protein>
    <recommendedName>
        <fullName evidence="11">Ionotropic glutamate receptor C-terminal domain-containing protein</fullName>
    </recommendedName>
</protein>
<dbReference type="GO" id="GO:0050906">
    <property type="term" value="P:detection of stimulus involved in sensory perception"/>
    <property type="evidence" value="ECO:0007669"/>
    <property type="project" value="UniProtKB-ARBA"/>
</dbReference>
<reference evidence="12 13" key="1">
    <citation type="submission" date="2018-04" db="EMBL/GenBank/DDBJ databases">
        <authorList>
            <person name="Zhang X."/>
            <person name="Yuan J."/>
            <person name="Li F."/>
            <person name="Xiang J."/>
        </authorList>
    </citation>
    <scope>NUCLEOTIDE SEQUENCE [LARGE SCALE GENOMIC DNA]</scope>
    <source>
        <tissue evidence="12">Muscle</tissue>
    </source>
</reference>
<evidence type="ECO:0000256" key="8">
    <source>
        <dbReference type="ARBA" id="ARBA00023180"/>
    </source>
</evidence>
<evidence type="ECO:0000256" key="3">
    <source>
        <dbReference type="ARBA" id="ARBA00022475"/>
    </source>
</evidence>
<accession>A0A423SSQ2</accession>
<name>A0A423SSQ2_PENVA</name>
<dbReference type="InterPro" id="IPR052192">
    <property type="entry name" value="Insect_Ionotropic_Sensory_Rcpt"/>
</dbReference>
<feature type="transmembrane region" description="Helical" evidence="10">
    <location>
        <begin position="629"/>
        <end position="649"/>
    </location>
</feature>
<organism evidence="12 13">
    <name type="scientific">Penaeus vannamei</name>
    <name type="common">Whiteleg shrimp</name>
    <name type="synonym">Litopenaeus vannamei</name>
    <dbReference type="NCBI Taxonomy" id="6689"/>
    <lineage>
        <taxon>Eukaryota</taxon>
        <taxon>Metazoa</taxon>
        <taxon>Ecdysozoa</taxon>
        <taxon>Arthropoda</taxon>
        <taxon>Crustacea</taxon>
        <taxon>Multicrustacea</taxon>
        <taxon>Malacostraca</taxon>
        <taxon>Eumalacostraca</taxon>
        <taxon>Eucarida</taxon>
        <taxon>Decapoda</taxon>
        <taxon>Dendrobranchiata</taxon>
        <taxon>Penaeoidea</taxon>
        <taxon>Penaeidae</taxon>
        <taxon>Penaeus</taxon>
    </lineage>
</organism>
<evidence type="ECO:0000256" key="1">
    <source>
        <dbReference type="ARBA" id="ARBA00004651"/>
    </source>
</evidence>
<gene>
    <name evidence="12" type="ORF">C7M84_014701</name>
</gene>
<comment type="similarity">
    <text evidence="2">Belongs to the glutamate-gated ion channel (TC 1.A.10.1) family.</text>
</comment>
<evidence type="ECO:0000256" key="2">
    <source>
        <dbReference type="ARBA" id="ARBA00008685"/>
    </source>
</evidence>